<sequence>MSVLNNVNAFLIRYEKMDGVRFSIRVSRSSRNGTERVEIALICAKVADGSQSGFDQKITWHKGSEKAYQAFSGIYDKLVTDRDLEIVITYSPPKQEITEPKP</sequence>
<protein>
    <submittedName>
        <fullName evidence="1">Uncharacterized protein</fullName>
    </submittedName>
</protein>
<gene>
    <name evidence="1" type="ORF">COV07_01370</name>
</gene>
<organism evidence="1 2">
    <name type="scientific">Candidatus Vogelbacteria bacterium CG10_big_fil_rev_8_21_14_0_10_45_14</name>
    <dbReference type="NCBI Taxonomy" id="1975042"/>
    <lineage>
        <taxon>Bacteria</taxon>
        <taxon>Candidatus Vogeliibacteriota</taxon>
    </lineage>
</organism>
<dbReference type="EMBL" id="PCYL01000016">
    <property type="protein sequence ID" value="PIR46968.1"/>
    <property type="molecule type" value="Genomic_DNA"/>
</dbReference>
<reference evidence="1 2" key="1">
    <citation type="submission" date="2017-09" db="EMBL/GenBank/DDBJ databases">
        <title>Depth-based differentiation of microbial function through sediment-hosted aquifers and enrichment of novel symbionts in the deep terrestrial subsurface.</title>
        <authorList>
            <person name="Probst A.J."/>
            <person name="Ladd B."/>
            <person name="Jarett J.K."/>
            <person name="Geller-Mcgrath D.E."/>
            <person name="Sieber C.M."/>
            <person name="Emerson J.B."/>
            <person name="Anantharaman K."/>
            <person name="Thomas B.C."/>
            <person name="Malmstrom R."/>
            <person name="Stieglmeier M."/>
            <person name="Klingl A."/>
            <person name="Woyke T."/>
            <person name="Ryan C.M."/>
            <person name="Banfield J.F."/>
        </authorList>
    </citation>
    <scope>NUCLEOTIDE SEQUENCE [LARGE SCALE GENOMIC DNA]</scope>
    <source>
        <strain evidence="1">CG10_big_fil_rev_8_21_14_0_10_45_14</strain>
    </source>
</reference>
<evidence type="ECO:0000313" key="2">
    <source>
        <dbReference type="Proteomes" id="UP000230833"/>
    </source>
</evidence>
<dbReference type="AlphaFoldDB" id="A0A2H0RKE7"/>
<evidence type="ECO:0000313" key="1">
    <source>
        <dbReference type="EMBL" id="PIR46968.1"/>
    </source>
</evidence>
<proteinExistence type="predicted"/>
<dbReference type="Proteomes" id="UP000230833">
    <property type="component" value="Unassembled WGS sequence"/>
</dbReference>
<comment type="caution">
    <text evidence="1">The sequence shown here is derived from an EMBL/GenBank/DDBJ whole genome shotgun (WGS) entry which is preliminary data.</text>
</comment>
<accession>A0A2H0RKE7</accession>
<name>A0A2H0RKE7_9BACT</name>